<sequence>MPSWKLLPEFVPKIMTTAERDAKWESPPNALTIYNSDLGMYQVYSGIRWVSLPQYVTVAATTAPGVGDDTDDGYVIGDRWLDVTADEEYVALDVTVGSAVWKRTTRDDAGDLTYTPAVATDWDGDADPGDMDDALDQLAERIDDTEALEHAQAHAPESHTGQGATAAELETLTDTSDADALHDHGNHGVTHNLYSVHTYVFVPDAAKGVDIAIGDQQSIVHHSGDNNETVIAWGIDAETAPTGASLNIQLEFGNTDDLDDVASWTEIDAEVLAISAKSVKFTGSFTNATITANRLIRMNVDQVGSTVAGQDGSVWLRVKRPLVT</sequence>
<gene>
    <name evidence="1" type="ORF">LCGC14_0511180</name>
</gene>
<accession>A0A0F9SJK4</accession>
<proteinExistence type="predicted"/>
<dbReference type="AlphaFoldDB" id="A0A0F9SJK4"/>
<protein>
    <submittedName>
        <fullName evidence="1">Uncharacterized protein</fullName>
    </submittedName>
</protein>
<comment type="caution">
    <text evidence="1">The sequence shown here is derived from an EMBL/GenBank/DDBJ whole genome shotgun (WGS) entry which is preliminary data.</text>
</comment>
<reference evidence="1" key="1">
    <citation type="journal article" date="2015" name="Nature">
        <title>Complex archaea that bridge the gap between prokaryotes and eukaryotes.</title>
        <authorList>
            <person name="Spang A."/>
            <person name="Saw J.H."/>
            <person name="Jorgensen S.L."/>
            <person name="Zaremba-Niedzwiedzka K."/>
            <person name="Martijn J."/>
            <person name="Lind A.E."/>
            <person name="van Eijk R."/>
            <person name="Schleper C."/>
            <person name="Guy L."/>
            <person name="Ettema T.J."/>
        </authorList>
    </citation>
    <scope>NUCLEOTIDE SEQUENCE</scope>
</reference>
<organism evidence="1">
    <name type="scientific">marine sediment metagenome</name>
    <dbReference type="NCBI Taxonomy" id="412755"/>
    <lineage>
        <taxon>unclassified sequences</taxon>
        <taxon>metagenomes</taxon>
        <taxon>ecological metagenomes</taxon>
    </lineage>
</organism>
<name>A0A0F9SJK4_9ZZZZ</name>
<evidence type="ECO:0000313" key="1">
    <source>
        <dbReference type="EMBL" id="KKN62502.1"/>
    </source>
</evidence>
<dbReference type="EMBL" id="LAZR01000622">
    <property type="protein sequence ID" value="KKN62502.1"/>
    <property type="molecule type" value="Genomic_DNA"/>
</dbReference>